<dbReference type="Gene3D" id="3.40.50.150">
    <property type="entry name" value="Vaccinia Virus protein VP39"/>
    <property type="match status" value="1"/>
</dbReference>
<protein>
    <submittedName>
        <fullName evidence="2">Methyltransferase DDB_G0268948 isoform X1</fullName>
    </submittedName>
</protein>
<dbReference type="GO" id="GO:0032259">
    <property type="term" value="P:methylation"/>
    <property type="evidence" value="ECO:0007669"/>
    <property type="project" value="UniProtKB-KW"/>
</dbReference>
<keyword evidence="2" id="KW-0808">Transferase</keyword>
<organism evidence="2 3">
    <name type="scientific">Pelobates cultripes</name>
    <name type="common">Western spadefoot toad</name>
    <dbReference type="NCBI Taxonomy" id="61616"/>
    <lineage>
        <taxon>Eukaryota</taxon>
        <taxon>Metazoa</taxon>
        <taxon>Chordata</taxon>
        <taxon>Craniata</taxon>
        <taxon>Vertebrata</taxon>
        <taxon>Euteleostomi</taxon>
        <taxon>Amphibia</taxon>
        <taxon>Batrachia</taxon>
        <taxon>Anura</taxon>
        <taxon>Pelobatoidea</taxon>
        <taxon>Pelobatidae</taxon>
        <taxon>Pelobates</taxon>
    </lineage>
</organism>
<dbReference type="EMBL" id="OW240918">
    <property type="protein sequence ID" value="CAH2306202.1"/>
    <property type="molecule type" value="Genomic_DNA"/>
</dbReference>
<dbReference type="SUPFAM" id="SSF53335">
    <property type="entry name" value="S-adenosyl-L-methionine-dependent methyltransferases"/>
    <property type="match status" value="1"/>
</dbReference>
<evidence type="ECO:0000313" key="2">
    <source>
        <dbReference type="EMBL" id="CAH2306202.1"/>
    </source>
</evidence>
<proteinExistence type="predicted"/>
<feature type="non-terminal residue" evidence="2">
    <location>
        <position position="180"/>
    </location>
</feature>
<keyword evidence="2" id="KW-0489">Methyltransferase</keyword>
<reference evidence="2" key="1">
    <citation type="submission" date="2022-03" db="EMBL/GenBank/DDBJ databases">
        <authorList>
            <person name="Alioto T."/>
            <person name="Alioto T."/>
            <person name="Gomez Garrido J."/>
        </authorList>
    </citation>
    <scope>NUCLEOTIDE SEQUENCE</scope>
</reference>
<keyword evidence="3" id="KW-1185">Reference proteome</keyword>
<dbReference type="PANTHER" id="PTHR44942:SF11">
    <property type="entry name" value="METHYLTRANSFERASE DDB_G0268948"/>
    <property type="match status" value="1"/>
</dbReference>
<name>A0AAD1SMV8_PELCU</name>
<dbReference type="InterPro" id="IPR029063">
    <property type="entry name" value="SAM-dependent_MTases_sf"/>
</dbReference>
<dbReference type="PANTHER" id="PTHR44942">
    <property type="entry name" value="METHYLTRANSF_11 DOMAIN-CONTAINING PROTEIN"/>
    <property type="match status" value="1"/>
</dbReference>
<sequence>MAAELFKNQDVSEVYHKYMTPVSSKVVDLILTYVEHKMGKPFKLAVDVGCGTGNSTRKLAAHFQEVIGADSSESQLNVARSCTSEKNTTYILSSSENLPLEDNSVDVINASFAVHWFDVEKFMQEAARVLKPGGCLALNSCLLKNEVHYKDISETLTNIFNENRNSVTHRSTETGAVHVQ</sequence>
<dbReference type="Pfam" id="PF08241">
    <property type="entry name" value="Methyltransf_11"/>
    <property type="match status" value="1"/>
</dbReference>
<dbReference type="Proteomes" id="UP001295444">
    <property type="component" value="Chromosome 07"/>
</dbReference>
<gene>
    <name evidence="2" type="ORF">PECUL_23A035754</name>
</gene>
<accession>A0AAD1SMV8</accession>
<dbReference type="GO" id="GO:0008757">
    <property type="term" value="F:S-adenosylmethionine-dependent methyltransferase activity"/>
    <property type="evidence" value="ECO:0007669"/>
    <property type="project" value="InterPro"/>
</dbReference>
<dbReference type="InterPro" id="IPR051052">
    <property type="entry name" value="Diverse_substrate_MTase"/>
</dbReference>
<dbReference type="CDD" id="cd02440">
    <property type="entry name" value="AdoMet_MTases"/>
    <property type="match status" value="1"/>
</dbReference>
<evidence type="ECO:0000259" key="1">
    <source>
        <dbReference type="Pfam" id="PF08241"/>
    </source>
</evidence>
<dbReference type="AlphaFoldDB" id="A0AAD1SMV8"/>
<evidence type="ECO:0000313" key="3">
    <source>
        <dbReference type="Proteomes" id="UP001295444"/>
    </source>
</evidence>
<feature type="domain" description="Methyltransferase type 11" evidence="1">
    <location>
        <begin position="46"/>
        <end position="137"/>
    </location>
</feature>
<dbReference type="InterPro" id="IPR013216">
    <property type="entry name" value="Methyltransf_11"/>
</dbReference>